<name>H5U5C9_9ACTN</name>
<dbReference type="EMBL" id="BAFC01000116">
    <property type="protein sequence ID" value="GAB40937.1"/>
    <property type="molecule type" value="Genomic_DNA"/>
</dbReference>
<feature type="region of interest" description="Disordered" evidence="1">
    <location>
        <begin position="1"/>
        <end position="21"/>
    </location>
</feature>
<gene>
    <name evidence="3" type="ORF">GOSPT_118_00130</name>
</gene>
<accession>H5U5C9</accession>
<evidence type="ECO:0000313" key="3">
    <source>
        <dbReference type="EMBL" id="GAB40937.1"/>
    </source>
</evidence>
<keyword evidence="4" id="KW-1185">Reference proteome</keyword>
<dbReference type="AlphaFoldDB" id="H5U5C9"/>
<keyword evidence="2" id="KW-0472">Membrane</keyword>
<evidence type="ECO:0000256" key="1">
    <source>
        <dbReference type="SAM" id="MobiDB-lite"/>
    </source>
</evidence>
<dbReference type="Proteomes" id="UP000005845">
    <property type="component" value="Unassembled WGS sequence"/>
</dbReference>
<feature type="transmembrane region" description="Helical" evidence="2">
    <location>
        <begin position="30"/>
        <end position="51"/>
    </location>
</feature>
<comment type="caution">
    <text evidence="3">The sequence shown here is derived from an EMBL/GenBank/DDBJ whole genome shotgun (WGS) entry which is preliminary data.</text>
</comment>
<reference evidence="3 4" key="1">
    <citation type="submission" date="2012-02" db="EMBL/GenBank/DDBJ databases">
        <title>Whole genome shotgun sequence of Gordonia sputi NBRC 100414.</title>
        <authorList>
            <person name="Yoshida I."/>
            <person name="Hosoyama A."/>
            <person name="Tsuchikane K."/>
            <person name="Katsumata H."/>
            <person name="Yamazaki S."/>
            <person name="Fujita N."/>
        </authorList>
    </citation>
    <scope>NUCLEOTIDE SEQUENCE [LARGE SCALE GENOMIC DNA]</scope>
    <source>
        <strain evidence="3 4">NBRC 100414</strain>
    </source>
</reference>
<keyword evidence="2" id="KW-0812">Transmembrane</keyword>
<proteinExistence type="predicted"/>
<evidence type="ECO:0000256" key="2">
    <source>
        <dbReference type="SAM" id="Phobius"/>
    </source>
</evidence>
<keyword evidence="2" id="KW-1133">Transmembrane helix</keyword>
<organism evidence="3 4">
    <name type="scientific">Gordonia sputi NBRC 100414</name>
    <dbReference type="NCBI Taxonomy" id="1089453"/>
    <lineage>
        <taxon>Bacteria</taxon>
        <taxon>Bacillati</taxon>
        <taxon>Actinomycetota</taxon>
        <taxon>Actinomycetes</taxon>
        <taxon>Mycobacteriales</taxon>
        <taxon>Gordoniaceae</taxon>
        <taxon>Gordonia</taxon>
    </lineage>
</organism>
<sequence length="202" mass="21758">MCKEHKGGTFRPTAPATTPCNQPMNRTRTYLAAAVALIVVAAIIVVIAITFKPGNAANPTTSPSTPTNPDQPLLLTLSDFPDGYVEGSAGTTWEIAKALRSEPWYTDEPAACTPVLDARADRTDHTTRVGFAAESPDAKTAYTQYLIRNDYGPAQMRDAVLYPQCLTRTIDAHKSGFYTIHTTELPVPGALSGTEAFDRQIG</sequence>
<evidence type="ECO:0000313" key="4">
    <source>
        <dbReference type="Proteomes" id="UP000005845"/>
    </source>
</evidence>
<protein>
    <submittedName>
        <fullName evidence="3">Uncharacterized protein</fullName>
    </submittedName>
</protein>